<proteinExistence type="predicted"/>
<accession>A0A1I1STN6</accession>
<protein>
    <submittedName>
        <fullName evidence="1">Transcriptional regulator, AbiEi antitoxin, Type IV TA system</fullName>
    </submittedName>
</protein>
<organism evidence="1 2">
    <name type="scientific">Klenkia taihuensis</name>
    <dbReference type="NCBI Taxonomy" id="1225127"/>
    <lineage>
        <taxon>Bacteria</taxon>
        <taxon>Bacillati</taxon>
        <taxon>Actinomycetota</taxon>
        <taxon>Actinomycetes</taxon>
        <taxon>Geodermatophilales</taxon>
        <taxon>Geodermatophilaceae</taxon>
        <taxon>Klenkia</taxon>
    </lineage>
</organism>
<name>A0A1I1STN6_9ACTN</name>
<dbReference type="STRING" id="1225127.SAMN05661030_3428"/>
<reference evidence="2" key="1">
    <citation type="submission" date="2016-10" db="EMBL/GenBank/DDBJ databases">
        <authorList>
            <person name="Varghese N."/>
            <person name="Submissions S."/>
        </authorList>
    </citation>
    <scope>NUCLEOTIDE SEQUENCE [LARGE SCALE GENOMIC DNA]</scope>
    <source>
        <strain evidence="2">DSM 45962</strain>
    </source>
</reference>
<dbReference type="OrthoDB" id="5517693at2"/>
<dbReference type="Proteomes" id="UP000199022">
    <property type="component" value="Unassembled WGS sequence"/>
</dbReference>
<evidence type="ECO:0000313" key="1">
    <source>
        <dbReference type="EMBL" id="SFD46400.1"/>
    </source>
</evidence>
<keyword evidence="2" id="KW-1185">Reference proteome</keyword>
<gene>
    <name evidence="1" type="ORF">SAMN05661030_3428</name>
</gene>
<dbReference type="AlphaFoldDB" id="A0A1I1STN6"/>
<dbReference type="RefSeq" id="WP_091562094.1">
    <property type="nucleotide sequence ID" value="NZ_BNAC01000005.1"/>
</dbReference>
<sequence>MHPVIRAAMDRHGQVFAAADARRAGVGRNDVLPLLRSGEWWRLRHGVYTTGAAWRAHEAAGTTHLLQCAAVLLRLDDGAVVSHASAARVHRLVLPAGLGDEVELTAPDNYRAGRGYTVHQAGLAADDVAVVEGLRVTSLVRTLLDVAREWDVVDAVVAIDDALADGRVTREELTAAVLRHTHWPRIARAAEAVRLARVGAHSPHETRSRLALVGAGLPEPLLQAAVFVGARLVAVLDWLWPEEGVFGEADGKVKVLDPWGGRTPGEAVWKEKLRHDELVDLDLRGVRFAPADLHAGLPVKLARVRRLLATPPPAGPRRYRVEQRNGGLRLVPRVAPPSSTAA</sequence>
<dbReference type="EMBL" id="FOMD01000004">
    <property type="protein sequence ID" value="SFD46400.1"/>
    <property type="molecule type" value="Genomic_DNA"/>
</dbReference>
<evidence type="ECO:0000313" key="2">
    <source>
        <dbReference type="Proteomes" id="UP000199022"/>
    </source>
</evidence>